<reference evidence="3" key="1">
    <citation type="submission" date="2022-07" db="EMBL/GenBank/DDBJ databases">
        <title>Genome Sequence of Leucocoprinus birnbaumii.</title>
        <authorList>
            <person name="Buettner E."/>
        </authorList>
    </citation>
    <scope>NUCLEOTIDE SEQUENCE</scope>
    <source>
        <strain evidence="3">VT141</strain>
    </source>
</reference>
<dbReference type="Proteomes" id="UP001213000">
    <property type="component" value="Unassembled WGS sequence"/>
</dbReference>
<dbReference type="PANTHER" id="PTHR10039:SF14">
    <property type="entry name" value="NACHT DOMAIN-CONTAINING PROTEIN"/>
    <property type="match status" value="1"/>
</dbReference>
<dbReference type="PANTHER" id="PTHR10039">
    <property type="entry name" value="AMELOGENIN"/>
    <property type="match status" value="1"/>
</dbReference>
<feature type="domain" description="Nephrocystin 3-like N-terminal" evidence="2">
    <location>
        <begin position="2"/>
        <end position="144"/>
    </location>
</feature>
<protein>
    <recommendedName>
        <fullName evidence="2">Nephrocystin 3-like N-terminal domain-containing protein</fullName>
    </recommendedName>
</protein>
<dbReference type="Pfam" id="PF24883">
    <property type="entry name" value="NPHP3_N"/>
    <property type="match status" value="1"/>
</dbReference>
<comment type="caution">
    <text evidence="3">The sequence shown here is derived from an EMBL/GenBank/DDBJ whole genome shotgun (WGS) entry which is preliminary data.</text>
</comment>
<proteinExistence type="predicted"/>
<accession>A0AAD5YPJ1</accession>
<dbReference type="EMBL" id="JANIEX010002106">
    <property type="protein sequence ID" value="KAJ3552091.1"/>
    <property type="molecule type" value="Genomic_DNA"/>
</dbReference>
<dbReference type="InterPro" id="IPR027417">
    <property type="entry name" value="P-loop_NTPase"/>
</dbReference>
<evidence type="ECO:0000259" key="2">
    <source>
        <dbReference type="Pfam" id="PF24883"/>
    </source>
</evidence>
<evidence type="ECO:0000313" key="4">
    <source>
        <dbReference type="Proteomes" id="UP001213000"/>
    </source>
</evidence>
<evidence type="ECO:0000256" key="1">
    <source>
        <dbReference type="ARBA" id="ARBA00022737"/>
    </source>
</evidence>
<dbReference type="AlphaFoldDB" id="A0AAD5YPJ1"/>
<dbReference type="InterPro" id="IPR056884">
    <property type="entry name" value="NPHP3-like_N"/>
</dbReference>
<keyword evidence="1" id="KW-0677">Repeat</keyword>
<gene>
    <name evidence="3" type="ORF">NP233_g12955</name>
</gene>
<dbReference type="SUPFAM" id="SSF52540">
    <property type="entry name" value="P-loop containing nucleoside triphosphate hydrolases"/>
    <property type="match status" value="1"/>
</dbReference>
<organism evidence="3 4">
    <name type="scientific">Leucocoprinus birnbaumii</name>
    <dbReference type="NCBI Taxonomy" id="56174"/>
    <lineage>
        <taxon>Eukaryota</taxon>
        <taxon>Fungi</taxon>
        <taxon>Dikarya</taxon>
        <taxon>Basidiomycota</taxon>
        <taxon>Agaricomycotina</taxon>
        <taxon>Agaricomycetes</taxon>
        <taxon>Agaricomycetidae</taxon>
        <taxon>Agaricales</taxon>
        <taxon>Agaricineae</taxon>
        <taxon>Agaricaceae</taxon>
        <taxon>Leucocoprinus</taxon>
    </lineage>
</organism>
<evidence type="ECO:0000313" key="3">
    <source>
        <dbReference type="EMBL" id="KAJ3552091.1"/>
    </source>
</evidence>
<sequence length="711" mass="79968">MYGPFGVGKSAIAQTCADALADEDALGGSLFFSRPNNRNNPDYVFPSLAYQFALNSPEFADLLEQIILKRPTLLTAARHIQFEEFIVKPLRQVAANDPHIQQWTVILDGLDEVDGTDAQCDIINIVVASIRDQTTPFRWFIISRPESHIRRAMQAEDVTPILSKLDIPVSPEDDHEILTFFTKELEKIRKQYNLPPSWCSEADFAALVKFASGLWVCVDTVVRFIGSSKSLGPMEQLRLVLSVAEKSSSVSANPLAAMDSFYDLIMRQIPSDVVLTVRKILLLNLIFVPEVNRNLELANALGLTREGFYAACDFLQSVLCLQDHEMAEEPIHFYHASFMEYMKDNERSGEHWIYGDCLEGLRQEVIRRVNDVHSRSTGILSGFSTSHTTDPSLFQGNTPVTTITFPRPPPNDGDHFLAYRALVFSLIQLCDSLYSVVSPSTATLLINVNFSRMRDLLKHSPSSELVLGRIWFERNLPIDYRRKIIRRSRNPLHIIHNVSFILTAIVFTDIHTRTGVGMDKDGGILFLTSSITSLCFSNARLPEDVRRSYIFCSSANSTTVKITSLSLTMKERFHKMAVVTDQSTTPRAHCQASFHRDIQQRRQPDYTLHEDDIGNGSVEPDHPQAYKKVSSTHPASCRDNALDAWNPEYTHQPYCADSPLTQLCPIDESSLTGDINLSTRTRRIASKSRRIIGYDDSGGVDDIEEVTDDGI</sequence>
<keyword evidence="4" id="KW-1185">Reference proteome</keyword>
<name>A0AAD5YPJ1_9AGAR</name>